<reference evidence="2 3" key="1">
    <citation type="submission" date="2019-03" db="EMBL/GenBank/DDBJ databases">
        <title>Genomic Encyclopedia of Type Strains, Phase IV (KMG-IV): sequencing the most valuable type-strain genomes for metagenomic binning, comparative biology and taxonomic classification.</title>
        <authorList>
            <person name="Goeker M."/>
        </authorList>
    </citation>
    <scope>NUCLEOTIDE SEQUENCE [LARGE SCALE GENOMIC DNA]</scope>
    <source>
        <strain evidence="2 3">DSM 103792</strain>
    </source>
</reference>
<comment type="caution">
    <text evidence="2">The sequence shown here is derived from an EMBL/GenBank/DDBJ whole genome shotgun (WGS) entry which is preliminary data.</text>
</comment>
<dbReference type="InterPro" id="IPR036527">
    <property type="entry name" value="SCP2_sterol-bd_dom_sf"/>
</dbReference>
<keyword evidence="3" id="KW-1185">Reference proteome</keyword>
<feature type="domain" description="SCP2" evidence="1">
    <location>
        <begin position="43"/>
        <end position="131"/>
    </location>
</feature>
<dbReference type="EMBL" id="SNYM01000028">
    <property type="protein sequence ID" value="TDQ43633.1"/>
    <property type="molecule type" value="Genomic_DNA"/>
</dbReference>
<dbReference type="Pfam" id="PF02036">
    <property type="entry name" value="SCP2"/>
    <property type="match status" value="1"/>
</dbReference>
<dbReference type="AlphaFoldDB" id="A0A4R6UEM0"/>
<dbReference type="Proteomes" id="UP000295375">
    <property type="component" value="Unassembled WGS sequence"/>
</dbReference>
<accession>A0A4R6UEM0</accession>
<evidence type="ECO:0000313" key="2">
    <source>
        <dbReference type="EMBL" id="TDQ43633.1"/>
    </source>
</evidence>
<evidence type="ECO:0000313" key="3">
    <source>
        <dbReference type="Proteomes" id="UP000295375"/>
    </source>
</evidence>
<gene>
    <name evidence="2" type="ORF">EV696_12833</name>
</gene>
<dbReference type="OrthoDB" id="5292463at2"/>
<evidence type="ECO:0000259" key="1">
    <source>
        <dbReference type="Pfam" id="PF02036"/>
    </source>
</evidence>
<sequence length="163" mass="18670">MSAMLIPQSLLPWLSRLGVATPPVLVAPLMEWMLNQWFHGALREGELALLQGKWLAIVCDELPYALRISRRHNQFIVSIQRGTIDASIHGKLEHFAQLINRQIDPDTLFFQRKLLMQGDTELALSVKNFLDRVDLSHAPWWWQKLSNLPHTAKVFSMPAAPNQ</sequence>
<dbReference type="SUPFAM" id="SSF55718">
    <property type="entry name" value="SCP-like"/>
    <property type="match status" value="1"/>
</dbReference>
<proteinExistence type="predicted"/>
<dbReference type="RefSeq" id="WP_133593584.1">
    <property type="nucleotide sequence ID" value="NZ_CP037953.1"/>
</dbReference>
<dbReference type="InterPro" id="IPR003033">
    <property type="entry name" value="SCP2_sterol-bd_dom"/>
</dbReference>
<name>A0A4R6UEM0_9GAMM</name>
<protein>
    <submittedName>
        <fullName evidence="2">Putative lipid carrier protein YhbT</fullName>
    </submittedName>
</protein>
<organism evidence="2 3">
    <name type="scientific">Permianibacter aggregans</name>
    <dbReference type="NCBI Taxonomy" id="1510150"/>
    <lineage>
        <taxon>Bacteria</taxon>
        <taxon>Pseudomonadati</taxon>
        <taxon>Pseudomonadota</taxon>
        <taxon>Gammaproteobacteria</taxon>
        <taxon>Pseudomonadales</taxon>
        <taxon>Pseudomonadaceae</taxon>
        <taxon>Permianibacter</taxon>
    </lineage>
</organism>
<dbReference type="Gene3D" id="3.30.1050.10">
    <property type="entry name" value="SCP2 sterol-binding domain"/>
    <property type="match status" value="1"/>
</dbReference>